<dbReference type="Proteomes" id="UP000663970">
    <property type="component" value="Unassembled WGS sequence"/>
</dbReference>
<dbReference type="InterPro" id="IPR010652">
    <property type="entry name" value="DUF1232"/>
</dbReference>
<sequence length="144" mass="16088">MSESRSWRKLRPKQMIARSRGYFSERETIKKLKAYSSRLGTQLVYYSLLLYYAFQSPNTPKKAKLTIAGALGYLILPVDAIPDVLPAVGFTDDSAVILYAVYQVLSHIDDDVKEQARGKVSTIVGRDVSKDELKDPEEDGEAGV</sequence>
<feature type="domain" description="DUF1232" evidence="5">
    <location>
        <begin position="63"/>
        <end position="98"/>
    </location>
</feature>
<keyword evidence="7" id="KW-1185">Reference proteome</keyword>
<organism evidence="6 7">
    <name type="scientific">Halobacillus kuroshimensis</name>
    <dbReference type="NCBI Taxonomy" id="302481"/>
    <lineage>
        <taxon>Bacteria</taxon>
        <taxon>Bacillati</taxon>
        <taxon>Bacillota</taxon>
        <taxon>Bacilli</taxon>
        <taxon>Bacillales</taxon>
        <taxon>Bacillaceae</taxon>
        <taxon>Halobacillus</taxon>
    </lineage>
</organism>
<keyword evidence="3" id="KW-1133">Transmembrane helix</keyword>
<evidence type="ECO:0000313" key="6">
    <source>
        <dbReference type="EMBL" id="MBN8235846.1"/>
    </source>
</evidence>
<dbReference type="EMBL" id="JAEKJY010000003">
    <property type="protein sequence ID" value="MBN8235846.1"/>
    <property type="molecule type" value="Genomic_DNA"/>
</dbReference>
<evidence type="ECO:0000256" key="3">
    <source>
        <dbReference type="ARBA" id="ARBA00022989"/>
    </source>
</evidence>
<evidence type="ECO:0000259" key="5">
    <source>
        <dbReference type="Pfam" id="PF06803"/>
    </source>
</evidence>
<gene>
    <name evidence="6" type="ORF">JF544_11335</name>
</gene>
<accession>A0ABS3DWZ3</accession>
<proteinExistence type="predicted"/>
<evidence type="ECO:0000313" key="7">
    <source>
        <dbReference type="Proteomes" id="UP000663970"/>
    </source>
</evidence>
<comment type="subcellular location">
    <subcellularLocation>
        <location evidence="1">Endomembrane system</location>
        <topology evidence="1">Multi-pass membrane protein</topology>
    </subcellularLocation>
</comment>
<keyword evidence="4" id="KW-0472">Membrane</keyword>
<keyword evidence="2" id="KW-0812">Transmembrane</keyword>
<evidence type="ECO:0000256" key="4">
    <source>
        <dbReference type="ARBA" id="ARBA00023136"/>
    </source>
</evidence>
<protein>
    <submittedName>
        <fullName evidence="6">DUF1232 domain-containing protein</fullName>
    </submittedName>
</protein>
<evidence type="ECO:0000256" key="2">
    <source>
        <dbReference type="ARBA" id="ARBA00022692"/>
    </source>
</evidence>
<name>A0ABS3DWZ3_9BACI</name>
<dbReference type="RefSeq" id="WP_206934023.1">
    <property type="nucleotide sequence ID" value="NZ_JAEKJY010000003.1"/>
</dbReference>
<evidence type="ECO:0000256" key="1">
    <source>
        <dbReference type="ARBA" id="ARBA00004127"/>
    </source>
</evidence>
<comment type="caution">
    <text evidence="6">The sequence shown here is derived from an EMBL/GenBank/DDBJ whole genome shotgun (WGS) entry which is preliminary data.</text>
</comment>
<dbReference type="Pfam" id="PF06803">
    <property type="entry name" value="DUF1232"/>
    <property type="match status" value="1"/>
</dbReference>
<reference evidence="6 7" key="1">
    <citation type="submission" date="2020-12" db="EMBL/GenBank/DDBJ databases">
        <title>Oil enriched cultivation method for isolating marine PHA-producing bacteria.</title>
        <authorList>
            <person name="Zheng W."/>
            <person name="Yu S."/>
            <person name="Huang Y."/>
        </authorList>
    </citation>
    <scope>NUCLEOTIDE SEQUENCE [LARGE SCALE GENOMIC DNA]</scope>
    <source>
        <strain evidence="6 7">SY-2-6</strain>
    </source>
</reference>